<evidence type="ECO:0000313" key="7">
    <source>
        <dbReference type="EMBL" id="QDZ38819.1"/>
    </source>
</evidence>
<feature type="active site" description="Proton acceptor" evidence="4">
    <location>
        <position position="242"/>
    </location>
</feature>
<feature type="binding site" evidence="4">
    <location>
        <position position="193"/>
    </location>
    <ligand>
        <name>Mg(2+)</name>
        <dbReference type="ChEBI" id="CHEBI:18420"/>
    </ligand>
</feature>
<dbReference type="GO" id="GO:0043748">
    <property type="term" value="F:O-succinylbenzoate synthase activity"/>
    <property type="evidence" value="ECO:0007669"/>
    <property type="project" value="UniProtKB-EC"/>
</dbReference>
<evidence type="ECO:0000256" key="5">
    <source>
        <dbReference type="NCBIfam" id="TIGR01927"/>
    </source>
</evidence>
<dbReference type="PANTHER" id="PTHR48073:SF2">
    <property type="entry name" value="O-SUCCINYLBENZOATE SYNTHASE"/>
    <property type="match status" value="1"/>
</dbReference>
<evidence type="ECO:0000256" key="2">
    <source>
        <dbReference type="ARBA" id="ARBA00022842"/>
    </source>
</evidence>
<dbReference type="InterPro" id="IPR041338">
    <property type="entry name" value="OSBS_N"/>
</dbReference>
<dbReference type="Gene3D" id="3.30.390.10">
    <property type="entry name" value="Enolase-like, N-terminal domain"/>
    <property type="match status" value="1"/>
</dbReference>
<feature type="binding site" evidence="4">
    <location>
        <position position="218"/>
    </location>
    <ligand>
        <name>Mg(2+)</name>
        <dbReference type="ChEBI" id="CHEBI:18420"/>
    </ligand>
</feature>
<comment type="similarity">
    <text evidence="4">Belongs to the mandelate racemase/muconate lactonizing enzyme family. MenC type 1 subfamily.</text>
</comment>
<dbReference type="SUPFAM" id="SSF54826">
    <property type="entry name" value="Enolase N-terminal domain-like"/>
    <property type="match status" value="1"/>
</dbReference>
<dbReference type="GO" id="GO:0042372">
    <property type="term" value="P:phylloquinone biosynthetic process"/>
    <property type="evidence" value="ECO:0007669"/>
    <property type="project" value="UniProtKB-UniRule"/>
</dbReference>
<evidence type="ECO:0000313" key="8">
    <source>
        <dbReference type="Proteomes" id="UP000318453"/>
    </source>
</evidence>
<dbReference type="UniPathway" id="UPA00995"/>
<dbReference type="InterPro" id="IPR036849">
    <property type="entry name" value="Enolase-like_C_sf"/>
</dbReference>
<dbReference type="PANTHER" id="PTHR48073">
    <property type="entry name" value="O-SUCCINYLBENZOATE SYNTHASE-RELATED"/>
    <property type="match status" value="1"/>
</dbReference>
<dbReference type="UniPathway" id="UPA01057">
    <property type="reaction ID" value="UER00165"/>
</dbReference>
<dbReference type="InterPro" id="IPR010196">
    <property type="entry name" value="OSB_synthase_MenC1"/>
</dbReference>
<dbReference type="Pfam" id="PF13378">
    <property type="entry name" value="MR_MLE_C"/>
    <property type="match status" value="1"/>
</dbReference>
<dbReference type="Pfam" id="PF21508">
    <property type="entry name" value="MenC_N"/>
    <property type="match status" value="1"/>
</dbReference>
<dbReference type="AlphaFoldDB" id="A0A5B8NL19"/>
<evidence type="ECO:0000256" key="3">
    <source>
        <dbReference type="ARBA" id="ARBA00023239"/>
    </source>
</evidence>
<proteinExistence type="inferred from homology"/>
<comment type="catalytic activity">
    <reaction evidence="4">
        <text>(1R,6R)-6-hydroxy-2-succinyl-cyclohexa-2,4-diene-1-carboxylate = 2-succinylbenzoate + H2O</text>
        <dbReference type="Rhea" id="RHEA:10196"/>
        <dbReference type="ChEBI" id="CHEBI:15377"/>
        <dbReference type="ChEBI" id="CHEBI:18325"/>
        <dbReference type="ChEBI" id="CHEBI:58689"/>
        <dbReference type="EC" id="4.2.1.113"/>
    </reaction>
</comment>
<dbReference type="Gene3D" id="3.20.20.120">
    <property type="entry name" value="Enolase-like C-terminal domain"/>
    <property type="match status" value="1"/>
</dbReference>
<dbReference type="SFLD" id="SFLDS00001">
    <property type="entry name" value="Enolase"/>
    <property type="match status" value="1"/>
</dbReference>
<dbReference type="InterPro" id="IPR013342">
    <property type="entry name" value="Mandelate_racemase_C"/>
</dbReference>
<feature type="active site" description="Proton donor" evidence="4">
    <location>
        <position position="137"/>
    </location>
</feature>
<dbReference type="RefSeq" id="WP_146294430.1">
    <property type="nucleotide sequence ID" value="NZ_CP042326.1"/>
</dbReference>
<dbReference type="CDD" id="cd03320">
    <property type="entry name" value="OSBS"/>
    <property type="match status" value="1"/>
</dbReference>
<protein>
    <recommendedName>
        <fullName evidence="4 5">o-succinylbenzoate synthase</fullName>
        <shortName evidence="4">OSB synthase</shortName>
        <shortName evidence="4">OSBS</shortName>
        <ecNumber evidence="4 5">4.2.1.113</ecNumber>
    </recommendedName>
    <alternativeName>
        <fullName evidence="4">4-(2'-carboxyphenyl)-4-oxybutyric acid synthase</fullName>
    </alternativeName>
    <alternativeName>
        <fullName evidence="4">o-succinylbenzoic acid synthase</fullName>
    </alternativeName>
</protein>
<keyword evidence="2 4" id="KW-0460">Magnesium</keyword>
<dbReference type="Proteomes" id="UP000318453">
    <property type="component" value="Chromosome"/>
</dbReference>
<feature type="binding site" evidence="4">
    <location>
        <position position="166"/>
    </location>
    <ligand>
        <name>Mg(2+)</name>
        <dbReference type="ChEBI" id="CHEBI:18420"/>
    </ligand>
</feature>
<dbReference type="SFLD" id="SFLDF00009">
    <property type="entry name" value="o-succinylbenzoate_synthase"/>
    <property type="match status" value="1"/>
</dbReference>
<dbReference type="GO" id="GO:0009234">
    <property type="term" value="P:menaquinone biosynthetic process"/>
    <property type="evidence" value="ECO:0007669"/>
    <property type="project" value="UniProtKB-UniRule"/>
</dbReference>
<dbReference type="SUPFAM" id="SSF51604">
    <property type="entry name" value="Enolase C-terminal domain-like"/>
    <property type="match status" value="1"/>
</dbReference>
<comment type="pathway">
    <text evidence="4">Quinol/quinone metabolism; 1,4-dihydroxy-2-naphthoate biosynthesis; 1,4-dihydroxy-2-naphthoate from chorismate: step 4/7.</text>
</comment>
<dbReference type="SMART" id="SM00922">
    <property type="entry name" value="MR_MLE"/>
    <property type="match status" value="1"/>
</dbReference>
<dbReference type="NCBIfam" id="TIGR01927">
    <property type="entry name" value="menC_gam_Gplu"/>
    <property type="match status" value="1"/>
</dbReference>
<accession>A0A5B8NL19</accession>
<dbReference type="SFLD" id="SFLDG00180">
    <property type="entry name" value="muconate_cycloisomerase"/>
    <property type="match status" value="1"/>
</dbReference>
<name>A0A5B8NL19_9CHRO</name>
<dbReference type="InterPro" id="IPR029017">
    <property type="entry name" value="Enolase-like_N"/>
</dbReference>
<sequence length="304" mass="34060">MYQLSVTPYNRPFRQPLQTSQGEWKTRKGIIIALEDSQGRVSYGEIAPLPSFGSETYEEALKFCSQFSQGISLAAIYQIPEQFPACQFAFESALKGLTATQIEEDGFALSYLLPAGKKALEKCHYAKEQGQKTCKWKIGVFSLQEELAWFQQLINILPEEMTLRLDANGGLTVSEAEQWLKVADASGRVEFIEQPLPPSQFQEMQELAKGFQTVLALDESVGTLSQLETCYLQGWRGVFVVKCAIAGYPHYLRQLCQTYPLDLVLSSVMETSVARQAVFRLATTLSPHRALGFGVNHWFSEKSS</sequence>
<evidence type="ECO:0000256" key="4">
    <source>
        <dbReference type="HAMAP-Rule" id="MF_00470"/>
    </source>
</evidence>
<organism evidence="7 8">
    <name type="scientific">Euhalothece natronophila Z-M001</name>
    <dbReference type="NCBI Taxonomy" id="522448"/>
    <lineage>
        <taxon>Bacteria</taxon>
        <taxon>Bacillati</taxon>
        <taxon>Cyanobacteriota</taxon>
        <taxon>Cyanophyceae</taxon>
        <taxon>Oscillatoriophycideae</taxon>
        <taxon>Chroococcales</taxon>
        <taxon>Halothecacae</taxon>
        <taxon>Halothece cluster</taxon>
        <taxon>Euhalothece</taxon>
    </lineage>
</organism>
<dbReference type="EMBL" id="CP042326">
    <property type="protein sequence ID" value="QDZ38819.1"/>
    <property type="molecule type" value="Genomic_DNA"/>
</dbReference>
<dbReference type="KEGG" id="enn:FRE64_02030"/>
<comment type="function">
    <text evidence="4">Converts 2-succinyl-6-hydroxy-2,4-cyclohexadiene-1-carboxylate (SHCHC) to 2-succinylbenzoate (OSB).</text>
</comment>
<keyword evidence="3 4" id="KW-0456">Lyase</keyword>
<dbReference type="HAMAP" id="MF_00470">
    <property type="entry name" value="MenC_1"/>
    <property type="match status" value="1"/>
</dbReference>
<dbReference type="EC" id="4.2.1.113" evidence="4 5"/>
<keyword evidence="1 4" id="KW-0479">Metal-binding</keyword>
<reference evidence="7" key="1">
    <citation type="submission" date="2019-08" db="EMBL/GenBank/DDBJ databases">
        <title>Carotenoids and Carotenoid Binding Proteins in the Halophilic Cyanobacterium Euhalothece sp. ZM00.</title>
        <authorList>
            <person name="Cho S.M."/>
            <person name="Song J.Y."/>
            <person name="Park Y.-I."/>
        </authorList>
    </citation>
    <scope>NUCLEOTIDE SEQUENCE [LARGE SCALE GENOMIC DNA]</scope>
    <source>
        <strain evidence="7">Z-M001</strain>
    </source>
</reference>
<dbReference type="OrthoDB" id="9802699at2"/>
<comment type="pathway">
    <text evidence="4">Cofactor biosynthesis; phylloquinone biosynthesis.</text>
</comment>
<dbReference type="NCBIfam" id="NF002739">
    <property type="entry name" value="PRK02714.1"/>
    <property type="match status" value="1"/>
</dbReference>
<evidence type="ECO:0000259" key="6">
    <source>
        <dbReference type="SMART" id="SM00922"/>
    </source>
</evidence>
<dbReference type="InterPro" id="IPR029065">
    <property type="entry name" value="Enolase_C-like"/>
</dbReference>
<comment type="cofactor">
    <cofactor evidence="4">
        <name>a divalent metal cation</name>
        <dbReference type="ChEBI" id="CHEBI:60240"/>
    </cofactor>
</comment>
<gene>
    <name evidence="4" type="primary">menC</name>
    <name evidence="7" type="ORF">FRE64_02030</name>
</gene>
<evidence type="ECO:0000256" key="1">
    <source>
        <dbReference type="ARBA" id="ARBA00022723"/>
    </source>
</evidence>
<keyword evidence="8" id="KW-1185">Reference proteome</keyword>
<feature type="domain" description="Mandelate racemase/muconate lactonizing enzyme C-terminal" evidence="6">
    <location>
        <begin position="116"/>
        <end position="214"/>
    </location>
</feature>
<dbReference type="GO" id="GO:0000287">
    <property type="term" value="F:magnesium ion binding"/>
    <property type="evidence" value="ECO:0007669"/>
    <property type="project" value="UniProtKB-UniRule"/>
</dbReference>